<sequence>LRCIAVTDAICQAISRDVLGDLIQIAKLHFDRDNVVEKTFSLFKIMSRNDQVKVSVCSQEGVELAMLTLKHHTSNQKVISQVVGMMAAITLRQPENCLMLANNGIIPLLVSVMSGNSDHIAIQRGAISTLRNMVSSSRTKQLADLILEENAEELICKAHDTHEQCKDVAYAALRDLGRPYKATWNGIDS</sequence>
<protein>
    <recommendedName>
        <fullName evidence="5">Armadillo repeat-containing domain-containing protein</fullName>
    </recommendedName>
</protein>
<dbReference type="Proteomes" id="UP000035740">
    <property type="component" value="Unassembled WGS sequence"/>
</dbReference>
<dbReference type="InterPro" id="IPR016024">
    <property type="entry name" value="ARM-type_fold"/>
</dbReference>
<feature type="non-terminal residue" evidence="3">
    <location>
        <position position="1"/>
    </location>
</feature>
<dbReference type="Pfam" id="PF00514">
    <property type="entry name" value="Arm"/>
    <property type="match status" value="1"/>
</dbReference>
<keyword evidence="1" id="KW-0677">Repeat</keyword>
<gene>
    <name evidence="3" type="ORF">BVRB_027850</name>
</gene>
<feature type="repeat" description="ARM" evidence="2">
    <location>
        <begin position="104"/>
        <end position="133"/>
    </location>
</feature>
<dbReference type="SUPFAM" id="SSF48371">
    <property type="entry name" value="ARM repeat"/>
    <property type="match status" value="1"/>
</dbReference>
<evidence type="ECO:0000313" key="4">
    <source>
        <dbReference type="Proteomes" id="UP000035740"/>
    </source>
</evidence>
<evidence type="ECO:0000256" key="2">
    <source>
        <dbReference type="PROSITE-ProRule" id="PRU00259"/>
    </source>
</evidence>
<dbReference type="AlphaFoldDB" id="A0A0J8B1M4"/>
<evidence type="ECO:0000256" key="1">
    <source>
        <dbReference type="ARBA" id="ARBA00022737"/>
    </source>
</evidence>
<evidence type="ECO:0008006" key="5">
    <source>
        <dbReference type="Google" id="ProtNLM"/>
    </source>
</evidence>
<reference evidence="3 4" key="1">
    <citation type="journal article" date="2014" name="Nature">
        <title>The genome of the recently domesticated crop plant sugar beet (Beta vulgaris).</title>
        <authorList>
            <person name="Dohm J.C."/>
            <person name="Minoche A.E."/>
            <person name="Holtgrawe D."/>
            <person name="Capella-Gutierrez S."/>
            <person name="Zakrzewski F."/>
            <person name="Tafer H."/>
            <person name="Rupp O."/>
            <person name="Sorensen T.R."/>
            <person name="Stracke R."/>
            <person name="Reinhardt R."/>
            <person name="Goesmann A."/>
            <person name="Kraft T."/>
            <person name="Schulz B."/>
            <person name="Stadler P.F."/>
            <person name="Schmidt T."/>
            <person name="Gabaldon T."/>
            <person name="Lehrach H."/>
            <person name="Weisshaar B."/>
            <person name="Himmelbauer H."/>
        </authorList>
    </citation>
    <scope>NUCLEOTIDE SEQUENCE [LARGE SCALE GENOMIC DNA]</scope>
    <source>
        <tissue evidence="3">Taproot</tissue>
    </source>
</reference>
<organism evidence="3 4">
    <name type="scientific">Beta vulgaris subsp. vulgaris</name>
    <name type="common">Beet</name>
    <dbReference type="NCBI Taxonomy" id="3555"/>
    <lineage>
        <taxon>Eukaryota</taxon>
        <taxon>Viridiplantae</taxon>
        <taxon>Streptophyta</taxon>
        <taxon>Embryophyta</taxon>
        <taxon>Tracheophyta</taxon>
        <taxon>Spermatophyta</taxon>
        <taxon>Magnoliopsida</taxon>
        <taxon>eudicotyledons</taxon>
        <taxon>Gunneridae</taxon>
        <taxon>Pentapetalae</taxon>
        <taxon>Caryophyllales</taxon>
        <taxon>Chenopodiaceae</taxon>
        <taxon>Betoideae</taxon>
        <taxon>Beta</taxon>
    </lineage>
</organism>
<dbReference type="EMBL" id="KQ098872">
    <property type="protein sequence ID" value="KMS93798.1"/>
    <property type="molecule type" value="Genomic_DNA"/>
</dbReference>
<name>A0A0J8B1M4_BETVV</name>
<dbReference type="InterPro" id="IPR011989">
    <property type="entry name" value="ARM-like"/>
</dbReference>
<evidence type="ECO:0000313" key="3">
    <source>
        <dbReference type="EMBL" id="KMS93798.1"/>
    </source>
</evidence>
<proteinExistence type="predicted"/>
<dbReference type="OrthoDB" id="449062at2759"/>
<keyword evidence="4" id="KW-1185">Reference proteome</keyword>
<dbReference type="PROSITE" id="PS50176">
    <property type="entry name" value="ARM_REPEAT"/>
    <property type="match status" value="1"/>
</dbReference>
<dbReference type="SMART" id="SM00185">
    <property type="entry name" value="ARM"/>
    <property type="match status" value="2"/>
</dbReference>
<dbReference type="InterPro" id="IPR000225">
    <property type="entry name" value="Armadillo"/>
</dbReference>
<dbReference type="Gene3D" id="1.25.10.10">
    <property type="entry name" value="Leucine-rich Repeat Variant"/>
    <property type="match status" value="1"/>
</dbReference>
<accession>A0A0J8B1M4</accession>